<dbReference type="UniPathway" id="UPA00070">
    <property type="reaction ID" value="UER00116"/>
</dbReference>
<dbReference type="Pfam" id="PF00185">
    <property type="entry name" value="OTCace"/>
    <property type="match status" value="1"/>
</dbReference>
<dbReference type="NCBIfam" id="TIGR00670">
    <property type="entry name" value="asp_carb_tr"/>
    <property type="match status" value="1"/>
</dbReference>
<evidence type="ECO:0000256" key="3">
    <source>
        <dbReference type="ARBA" id="ARBA00022679"/>
    </source>
</evidence>
<accession>A0A369ASB1</accession>
<dbReference type="InterPro" id="IPR006130">
    <property type="entry name" value="Asp/Orn_carbamoylTrfase"/>
</dbReference>
<sequence>MILKSKDVLGLKDMTAEEIGYILETAKTMKYILASKNKKTPHLQGKSIITLFYENSTRTRLSFELASKYMSASAANISASGSSVAKGESLIDTGKTIDMMGADVIVIRHSMSGAPHLLAQNVNASVINAGDGMNEHPTQALLDMFTILEKKGTLKNLKIAIIGDIYHSRVARSNIWGLVKMGAEVSVAGPATLMPPGIENLGIRVYSTIQEALIDADVVMGLRIQLERQKKALFPTVREYARFFGLDDKRLKFAKEDALVMHPGPVNRGVELSSKVVDCDQSVINEQVTNGVAVRMALLYLLTRRGSGENLN</sequence>
<dbReference type="FunFam" id="3.40.50.1370:FF:000007">
    <property type="entry name" value="Aspartate carbamoyltransferase"/>
    <property type="match status" value="1"/>
</dbReference>
<comment type="caution">
    <text evidence="10">The sequence shown here is derived from an EMBL/GenBank/DDBJ whole genome shotgun (WGS) entry which is preliminary data.</text>
</comment>
<reference evidence="10 11" key="1">
    <citation type="submission" date="2018-07" db="EMBL/GenBank/DDBJ databases">
        <title>Genomic Encyclopedia of Type Strains, Phase IV (KMG-IV): sequencing the most valuable type-strain genomes for metagenomic binning, comparative biology and taxonomic classification.</title>
        <authorList>
            <person name="Goeker M."/>
        </authorList>
    </citation>
    <scope>NUCLEOTIDE SEQUENCE [LARGE SCALE GENOMIC DNA]</scope>
    <source>
        <strain evidence="10 11">DSM 27016</strain>
    </source>
</reference>
<keyword evidence="4 7" id="KW-0665">Pyrimidine biosynthesis</keyword>
<dbReference type="GO" id="GO:0044205">
    <property type="term" value="P:'de novo' UMP biosynthetic process"/>
    <property type="evidence" value="ECO:0007669"/>
    <property type="project" value="UniProtKB-UniRule"/>
</dbReference>
<dbReference type="Proteomes" id="UP000253034">
    <property type="component" value="Unassembled WGS sequence"/>
</dbReference>
<dbReference type="PRINTS" id="PR00100">
    <property type="entry name" value="AOTCASE"/>
</dbReference>
<dbReference type="PROSITE" id="PS00097">
    <property type="entry name" value="CARBAMOYLTRANSFERASE"/>
    <property type="match status" value="1"/>
</dbReference>
<comment type="function">
    <text evidence="5 7">Catalyzes the condensation of carbamoyl phosphate and aspartate to form carbamoyl aspartate and inorganic phosphate, the committed step in the de novo pyrimidine nucleotide biosynthesis pathway.</text>
</comment>
<evidence type="ECO:0000256" key="7">
    <source>
        <dbReference type="HAMAP-Rule" id="MF_00001"/>
    </source>
</evidence>
<dbReference type="InterPro" id="IPR002082">
    <property type="entry name" value="Asp_carbamoyltransf"/>
</dbReference>
<dbReference type="AlphaFoldDB" id="A0A369ASB1"/>
<feature type="binding site" evidence="7">
    <location>
        <position position="264"/>
    </location>
    <ligand>
        <name>carbamoyl phosphate</name>
        <dbReference type="ChEBI" id="CHEBI:58228"/>
    </ligand>
</feature>
<feature type="binding site" evidence="7">
    <location>
        <position position="108"/>
    </location>
    <ligand>
        <name>carbamoyl phosphate</name>
        <dbReference type="ChEBI" id="CHEBI:58228"/>
    </ligand>
</feature>
<dbReference type="GO" id="GO:0016597">
    <property type="term" value="F:amino acid binding"/>
    <property type="evidence" value="ECO:0007669"/>
    <property type="project" value="InterPro"/>
</dbReference>
<feature type="binding site" evidence="7">
    <location>
        <position position="86"/>
    </location>
    <ligand>
        <name>L-aspartate</name>
        <dbReference type="ChEBI" id="CHEBI:29991"/>
    </ligand>
</feature>
<feature type="binding site" evidence="7">
    <location>
        <position position="223"/>
    </location>
    <ligand>
        <name>L-aspartate</name>
        <dbReference type="ChEBI" id="CHEBI:29991"/>
    </ligand>
</feature>
<dbReference type="NCBIfam" id="NF002032">
    <property type="entry name" value="PRK00856.1"/>
    <property type="match status" value="1"/>
</dbReference>
<comment type="catalytic activity">
    <reaction evidence="6 7">
        <text>carbamoyl phosphate + L-aspartate = N-carbamoyl-L-aspartate + phosphate + H(+)</text>
        <dbReference type="Rhea" id="RHEA:20013"/>
        <dbReference type="ChEBI" id="CHEBI:15378"/>
        <dbReference type="ChEBI" id="CHEBI:29991"/>
        <dbReference type="ChEBI" id="CHEBI:32814"/>
        <dbReference type="ChEBI" id="CHEBI:43474"/>
        <dbReference type="ChEBI" id="CHEBI:58228"/>
        <dbReference type="EC" id="2.1.3.2"/>
    </reaction>
</comment>
<comment type="pathway">
    <text evidence="1 7">Pyrimidine metabolism; UMP biosynthesis via de novo pathway; (S)-dihydroorotate from bicarbonate: step 2/3.</text>
</comment>
<comment type="similarity">
    <text evidence="2 7">Belongs to the aspartate/ornithine carbamoyltransferase superfamily. ATCase family.</text>
</comment>
<proteinExistence type="inferred from homology"/>
<evidence type="ECO:0000313" key="10">
    <source>
        <dbReference type="EMBL" id="RCX10344.1"/>
    </source>
</evidence>
<dbReference type="GO" id="GO:0006520">
    <property type="term" value="P:amino acid metabolic process"/>
    <property type="evidence" value="ECO:0007669"/>
    <property type="project" value="InterPro"/>
</dbReference>
<dbReference type="GO" id="GO:0004070">
    <property type="term" value="F:aspartate carbamoyltransferase activity"/>
    <property type="evidence" value="ECO:0007669"/>
    <property type="project" value="UniProtKB-UniRule"/>
</dbReference>
<dbReference type="OrthoDB" id="9802587at2"/>
<dbReference type="SUPFAM" id="SSF53671">
    <property type="entry name" value="Aspartate/ornithine carbamoyltransferase"/>
    <property type="match status" value="1"/>
</dbReference>
<evidence type="ECO:0000256" key="5">
    <source>
        <dbReference type="ARBA" id="ARBA00043884"/>
    </source>
</evidence>
<gene>
    <name evidence="7" type="primary">pyrB</name>
    <name evidence="10" type="ORF">DFR58_13010</name>
</gene>
<dbReference type="Pfam" id="PF02729">
    <property type="entry name" value="OTCace_N"/>
    <property type="match status" value="1"/>
</dbReference>
<evidence type="ECO:0000256" key="2">
    <source>
        <dbReference type="ARBA" id="ARBA00008896"/>
    </source>
</evidence>
<dbReference type="InterPro" id="IPR036901">
    <property type="entry name" value="Asp/Orn_carbamoylTrfase_sf"/>
</dbReference>
<organism evidence="10 11">
    <name type="scientific">Anaerobacterium chartisolvens</name>
    <dbReference type="NCBI Taxonomy" id="1297424"/>
    <lineage>
        <taxon>Bacteria</taxon>
        <taxon>Bacillati</taxon>
        <taxon>Bacillota</taxon>
        <taxon>Clostridia</taxon>
        <taxon>Eubacteriales</taxon>
        <taxon>Oscillospiraceae</taxon>
        <taxon>Anaerobacterium</taxon>
    </lineage>
</organism>
<feature type="binding site" evidence="7">
    <location>
        <position position="58"/>
    </location>
    <ligand>
        <name>carbamoyl phosphate</name>
        <dbReference type="ChEBI" id="CHEBI:58228"/>
    </ligand>
</feature>
<feature type="binding site" evidence="7">
    <location>
        <position position="265"/>
    </location>
    <ligand>
        <name>carbamoyl phosphate</name>
        <dbReference type="ChEBI" id="CHEBI:58228"/>
    </ligand>
</feature>
<evidence type="ECO:0000256" key="1">
    <source>
        <dbReference type="ARBA" id="ARBA00004852"/>
    </source>
</evidence>
<dbReference type="GO" id="GO:0005829">
    <property type="term" value="C:cytosol"/>
    <property type="evidence" value="ECO:0007669"/>
    <property type="project" value="TreeGrafter"/>
</dbReference>
<evidence type="ECO:0000256" key="4">
    <source>
        <dbReference type="ARBA" id="ARBA00022975"/>
    </source>
</evidence>
<dbReference type="PANTHER" id="PTHR45753">
    <property type="entry name" value="ORNITHINE CARBAMOYLTRANSFERASE, MITOCHONDRIAL"/>
    <property type="match status" value="1"/>
</dbReference>
<feature type="domain" description="Aspartate/ornithine carbamoyltransferase Asp/Orn-binding" evidence="8">
    <location>
        <begin position="155"/>
        <end position="302"/>
    </location>
</feature>
<feature type="binding site" evidence="7">
    <location>
        <position position="59"/>
    </location>
    <ligand>
        <name>carbamoyl phosphate</name>
        <dbReference type="ChEBI" id="CHEBI:58228"/>
    </ligand>
</feature>
<evidence type="ECO:0000259" key="9">
    <source>
        <dbReference type="Pfam" id="PF02729"/>
    </source>
</evidence>
<dbReference type="InterPro" id="IPR006132">
    <property type="entry name" value="Asp/Orn_carbamoyltranf_P-bd"/>
</dbReference>
<evidence type="ECO:0000313" key="11">
    <source>
        <dbReference type="Proteomes" id="UP000253034"/>
    </source>
</evidence>
<dbReference type="Gene3D" id="3.40.50.1370">
    <property type="entry name" value="Aspartate/ornithine carbamoyltransferase"/>
    <property type="match status" value="2"/>
</dbReference>
<protein>
    <recommendedName>
        <fullName evidence="7">Aspartate carbamoyltransferase</fullName>
        <ecNumber evidence="7">2.1.3.2</ecNumber>
    </recommendedName>
    <alternativeName>
        <fullName evidence="7">Aspartate transcarbamylase</fullName>
        <shortName evidence="7">ATCase</shortName>
    </alternativeName>
</protein>
<feature type="binding site" evidence="7">
    <location>
        <position position="139"/>
    </location>
    <ligand>
        <name>carbamoyl phosphate</name>
        <dbReference type="ChEBI" id="CHEBI:58228"/>
    </ligand>
</feature>
<feature type="binding site" evidence="7">
    <location>
        <position position="136"/>
    </location>
    <ligand>
        <name>carbamoyl phosphate</name>
        <dbReference type="ChEBI" id="CHEBI:58228"/>
    </ligand>
</feature>
<comment type="subunit">
    <text evidence="7">Heterododecamer (2C3:3R2) of six catalytic PyrB chains organized as two trimers (C3), and six regulatory PyrI chains organized as three dimers (R2).</text>
</comment>
<dbReference type="RefSeq" id="WP_114299525.1">
    <property type="nucleotide sequence ID" value="NZ_QPJT01000030.1"/>
</dbReference>
<dbReference type="PANTHER" id="PTHR45753:SF6">
    <property type="entry name" value="ASPARTATE CARBAMOYLTRANSFERASE"/>
    <property type="match status" value="1"/>
</dbReference>
<feature type="binding site" evidence="7">
    <location>
        <position position="169"/>
    </location>
    <ligand>
        <name>L-aspartate</name>
        <dbReference type="ChEBI" id="CHEBI:29991"/>
    </ligand>
</feature>
<feature type="domain" description="Aspartate/ornithine carbamoyltransferase carbamoyl-P binding" evidence="9">
    <location>
        <begin position="6"/>
        <end position="149"/>
    </location>
</feature>
<name>A0A369ASB1_9FIRM</name>
<dbReference type="InterPro" id="IPR006131">
    <property type="entry name" value="Asp_carbamoyltransf_Asp/Orn-bd"/>
</dbReference>
<keyword evidence="3 7" id="KW-0808">Transferase</keyword>
<keyword evidence="11" id="KW-1185">Reference proteome</keyword>
<evidence type="ECO:0000259" key="8">
    <source>
        <dbReference type="Pfam" id="PF00185"/>
    </source>
</evidence>
<dbReference type="GO" id="GO:0006207">
    <property type="term" value="P:'de novo' pyrimidine nucleobase biosynthetic process"/>
    <property type="evidence" value="ECO:0007669"/>
    <property type="project" value="InterPro"/>
</dbReference>
<dbReference type="EC" id="2.1.3.2" evidence="7"/>
<dbReference type="HAMAP" id="MF_00001">
    <property type="entry name" value="Asp_carb_tr"/>
    <property type="match status" value="1"/>
</dbReference>
<dbReference type="EMBL" id="QPJT01000030">
    <property type="protein sequence ID" value="RCX10344.1"/>
    <property type="molecule type" value="Genomic_DNA"/>
</dbReference>
<dbReference type="PRINTS" id="PR00101">
    <property type="entry name" value="ATCASE"/>
</dbReference>
<evidence type="ECO:0000256" key="6">
    <source>
        <dbReference type="ARBA" id="ARBA00048859"/>
    </source>
</evidence>